<protein>
    <recommendedName>
        <fullName evidence="2">Peptidase C1A papain C-terminal domain-containing protein</fullName>
    </recommendedName>
</protein>
<dbReference type="InterPro" id="IPR038765">
    <property type="entry name" value="Papain-like_cys_pep_sf"/>
</dbReference>
<reference evidence="3 4" key="1">
    <citation type="journal article" date="2020" name="IScience">
        <title>Genome Sequencing of the Endangered Kingdonia uniflora (Circaeasteraceae, Ranunculales) Reveals Potential Mechanisms of Evolutionary Specialization.</title>
        <authorList>
            <person name="Sun Y."/>
            <person name="Deng T."/>
            <person name="Zhang A."/>
            <person name="Moore M.J."/>
            <person name="Landis J.B."/>
            <person name="Lin N."/>
            <person name="Zhang H."/>
            <person name="Zhang X."/>
            <person name="Huang J."/>
            <person name="Zhang X."/>
            <person name="Sun H."/>
            <person name="Wang H."/>
        </authorList>
    </citation>
    <scope>NUCLEOTIDE SEQUENCE [LARGE SCALE GENOMIC DNA]</scope>
    <source>
        <strain evidence="3">TB1705</strain>
        <tissue evidence="3">Leaf</tissue>
    </source>
</reference>
<evidence type="ECO:0000256" key="1">
    <source>
        <dbReference type="ARBA" id="ARBA00008455"/>
    </source>
</evidence>
<dbReference type="PANTHER" id="PTHR12411">
    <property type="entry name" value="CYSTEINE PROTEASE FAMILY C1-RELATED"/>
    <property type="match status" value="1"/>
</dbReference>
<keyword evidence="4" id="KW-1185">Reference proteome</keyword>
<name>A0A7J7P0J3_9MAGN</name>
<accession>A0A7J7P0J3</accession>
<dbReference type="GO" id="GO:0008234">
    <property type="term" value="F:cysteine-type peptidase activity"/>
    <property type="evidence" value="ECO:0007669"/>
    <property type="project" value="InterPro"/>
</dbReference>
<dbReference type="SMART" id="SM00645">
    <property type="entry name" value="Pept_C1"/>
    <property type="match status" value="1"/>
</dbReference>
<dbReference type="OrthoDB" id="10253408at2759"/>
<proteinExistence type="inferred from homology"/>
<dbReference type="Pfam" id="PF00112">
    <property type="entry name" value="Peptidase_C1"/>
    <property type="match status" value="2"/>
</dbReference>
<comment type="caution">
    <text evidence="3">The sequence shown here is derived from an EMBL/GenBank/DDBJ whole genome shotgun (WGS) entry which is preliminary data.</text>
</comment>
<evidence type="ECO:0000313" key="4">
    <source>
        <dbReference type="Proteomes" id="UP000541444"/>
    </source>
</evidence>
<feature type="domain" description="Peptidase C1A papain C-terminal" evidence="2">
    <location>
        <begin position="19"/>
        <end position="148"/>
    </location>
</feature>
<dbReference type="Gene3D" id="3.90.70.10">
    <property type="entry name" value="Cysteine proteinases"/>
    <property type="match status" value="2"/>
</dbReference>
<organism evidence="3 4">
    <name type="scientific">Kingdonia uniflora</name>
    <dbReference type="NCBI Taxonomy" id="39325"/>
    <lineage>
        <taxon>Eukaryota</taxon>
        <taxon>Viridiplantae</taxon>
        <taxon>Streptophyta</taxon>
        <taxon>Embryophyta</taxon>
        <taxon>Tracheophyta</taxon>
        <taxon>Spermatophyta</taxon>
        <taxon>Magnoliopsida</taxon>
        <taxon>Ranunculales</taxon>
        <taxon>Circaeasteraceae</taxon>
        <taxon>Kingdonia</taxon>
    </lineage>
</organism>
<comment type="similarity">
    <text evidence="1">Belongs to the peptidase C1 family.</text>
</comment>
<dbReference type="GO" id="GO:0006508">
    <property type="term" value="P:proteolysis"/>
    <property type="evidence" value="ECO:0007669"/>
    <property type="project" value="InterPro"/>
</dbReference>
<dbReference type="InterPro" id="IPR000668">
    <property type="entry name" value="Peptidase_C1A_C"/>
</dbReference>
<dbReference type="EMBL" id="JACGCM010000376">
    <property type="protein sequence ID" value="KAF6172863.1"/>
    <property type="molecule type" value="Genomic_DNA"/>
</dbReference>
<dbReference type="Proteomes" id="UP000541444">
    <property type="component" value="Unassembled WGS sequence"/>
</dbReference>
<sequence length="148" mass="15839">MPFPKDLLTSFKYENVTAVPSSLDWRKKGVVTPIKDQGQCGKIVLGVFSRRGNQGITQFTTGKLISLSEQELVDYDTSGVDQADGTCDAKKASSPAAKITGYEIVPANSEKALLKAVANQPIVVSIDVAGSAFQFYSSGVFNGECIRN</sequence>
<evidence type="ECO:0000313" key="3">
    <source>
        <dbReference type="EMBL" id="KAF6172863.1"/>
    </source>
</evidence>
<dbReference type="InterPro" id="IPR013128">
    <property type="entry name" value="Peptidase_C1A"/>
</dbReference>
<gene>
    <name evidence="3" type="ORF">GIB67_035417</name>
</gene>
<dbReference type="SUPFAM" id="SSF54001">
    <property type="entry name" value="Cysteine proteinases"/>
    <property type="match status" value="1"/>
</dbReference>
<evidence type="ECO:0000259" key="2">
    <source>
        <dbReference type="SMART" id="SM00645"/>
    </source>
</evidence>
<dbReference type="AlphaFoldDB" id="A0A7J7P0J3"/>